<evidence type="ECO:0000256" key="3">
    <source>
        <dbReference type="ARBA" id="ARBA00022840"/>
    </source>
</evidence>
<accession>A0A839Y0M8</accession>
<keyword evidence="1" id="KW-0813">Transport</keyword>
<dbReference type="InterPro" id="IPR003439">
    <property type="entry name" value="ABC_transporter-like_ATP-bd"/>
</dbReference>
<keyword evidence="5" id="KW-0378">Hydrolase</keyword>
<dbReference type="PROSITE" id="PS00211">
    <property type="entry name" value="ABC_TRANSPORTER_1"/>
    <property type="match status" value="1"/>
</dbReference>
<dbReference type="SUPFAM" id="SSF52540">
    <property type="entry name" value="P-loop containing nucleoside triphosphate hydrolases"/>
    <property type="match status" value="1"/>
</dbReference>
<dbReference type="InterPro" id="IPR003593">
    <property type="entry name" value="AAA+_ATPase"/>
</dbReference>
<gene>
    <name evidence="5" type="ORF">FHX36_000707</name>
</gene>
<dbReference type="InterPro" id="IPR017871">
    <property type="entry name" value="ABC_transporter-like_CS"/>
</dbReference>
<dbReference type="Proteomes" id="UP000580718">
    <property type="component" value="Unassembled WGS sequence"/>
</dbReference>
<organism evidence="5 6">
    <name type="scientific">Modestobacter versicolor</name>
    <dbReference type="NCBI Taxonomy" id="429133"/>
    <lineage>
        <taxon>Bacteria</taxon>
        <taxon>Bacillati</taxon>
        <taxon>Actinomycetota</taxon>
        <taxon>Actinomycetes</taxon>
        <taxon>Geodermatophilales</taxon>
        <taxon>Geodermatophilaceae</taxon>
        <taxon>Modestobacter</taxon>
    </lineage>
</organism>
<dbReference type="Pfam" id="PF00005">
    <property type="entry name" value="ABC_tran"/>
    <property type="match status" value="1"/>
</dbReference>
<dbReference type="PROSITE" id="PS50893">
    <property type="entry name" value="ABC_TRANSPORTER_2"/>
    <property type="match status" value="1"/>
</dbReference>
<keyword evidence="3 5" id="KW-0067">ATP-binding</keyword>
<evidence type="ECO:0000259" key="4">
    <source>
        <dbReference type="PROSITE" id="PS50893"/>
    </source>
</evidence>
<keyword evidence="2" id="KW-0547">Nucleotide-binding</keyword>
<proteinExistence type="predicted"/>
<evidence type="ECO:0000256" key="1">
    <source>
        <dbReference type="ARBA" id="ARBA00022448"/>
    </source>
</evidence>
<sequence length="242" mass="24878">MLLTQRSGPTTPPADRAGAVVQLRGASFGYARQPVLTGVDLTVHHGEVLAVRGANGTGKSTLVRGLLGLAEVLAGEVLLFGRPRGTGRDRHRVGYVPQRHTVAGTLPVTVRELVSSGRLTRLRTWQSFGAADRCAVDCALEGVGLAGFDRRPLAELSGGQQRRALVARALADDPELLVLDEPTAGVDAASQRVLAATLAGLAATGTTIVVVVHDPGPLAEVVTRTVSPSGTPAAPAAGARAC</sequence>
<dbReference type="GO" id="GO:0016887">
    <property type="term" value="F:ATP hydrolysis activity"/>
    <property type="evidence" value="ECO:0007669"/>
    <property type="project" value="InterPro"/>
</dbReference>
<feature type="domain" description="ABC transporter" evidence="4">
    <location>
        <begin position="21"/>
        <end position="241"/>
    </location>
</feature>
<dbReference type="InterPro" id="IPR050153">
    <property type="entry name" value="Metal_Ion_Import_ABC"/>
</dbReference>
<dbReference type="EMBL" id="JACIBU010000001">
    <property type="protein sequence ID" value="MBB3674972.1"/>
    <property type="molecule type" value="Genomic_DNA"/>
</dbReference>
<evidence type="ECO:0000313" key="6">
    <source>
        <dbReference type="Proteomes" id="UP000580718"/>
    </source>
</evidence>
<dbReference type="AlphaFoldDB" id="A0A839Y0M8"/>
<comment type="caution">
    <text evidence="5">The sequence shown here is derived from an EMBL/GenBank/DDBJ whole genome shotgun (WGS) entry which is preliminary data.</text>
</comment>
<dbReference type="PANTHER" id="PTHR42734">
    <property type="entry name" value="METAL TRANSPORT SYSTEM ATP-BINDING PROTEIN TM_0124-RELATED"/>
    <property type="match status" value="1"/>
</dbReference>
<dbReference type="Gene3D" id="3.40.50.300">
    <property type="entry name" value="P-loop containing nucleotide triphosphate hydrolases"/>
    <property type="match status" value="1"/>
</dbReference>
<dbReference type="SMART" id="SM00382">
    <property type="entry name" value="AAA"/>
    <property type="match status" value="1"/>
</dbReference>
<evidence type="ECO:0000256" key="2">
    <source>
        <dbReference type="ARBA" id="ARBA00022741"/>
    </source>
</evidence>
<evidence type="ECO:0000313" key="5">
    <source>
        <dbReference type="EMBL" id="MBB3674972.1"/>
    </source>
</evidence>
<name>A0A839Y0M8_9ACTN</name>
<dbReference type="EC" id="3.6.3.-" evidence="5"/>
<reference evidence="5 6" key="1">
    <citation type="submission" date="2020-08" db="EMBL/GenBank/DDBJ databases">
        <title>Sequencing the genomes of 1000 actinobacteria strains.</title>
        <authorList>
            <person name="Klenk H.-P."/>
        </authorList>
    </citation>
    <scope>NUCLEOTIDE SEQUENCE [LARGE SCALE GENOMIC DNA]</scope>
    <source>
        <strain evidence="5 6">DSM 16678</strain>
    </source>
</reference>
<protein>
    <submittedName>
        <fullName evidence="5">Zinc transport system ATP-binding protein</fullName>
        <ecNumber evidence="5">3.6.3.-</ecNumber>
    </submittedName>
</protein>
<dbReference type="RefSeq" id="WP_258372970.1">
    <property type="nucleotide sequence ID" value="NZ_JACIBU010000001.1"/>
</dbReference>
<dbReference type="InterPro" id="IPR027417">
    <property type="entry name" value="P-loop_NTPase"/>
</dbReference>
<dbReference type="GO" id="GO:0005524">
    <property type="term" value="F:ATP binding"/>
    <property type="evidence" value="ECO:0007669"/>
    <property type="project" value="UniProtKB-KW"/>
</dbReference>